<evidence type="ECO:0000256" key="4">
    <source>
        <dbReference type="ARBA" id="ARBA00022571"/>
    </source>
</evidence>
<dbReference type="InterPro" id="IPR001261">
    <property type="entry name" value="ArgE/DapE_CS"/>
</dbReference>
<keyword evidence="7 11" id="KW-0378">Hydrolase</keyword>
<gene>
    <name evidence="11" type="primary">argE</name>
    <name evidence="11" type="ORF">DXT89_05550</name>
</gene>
<evidence type="ECO:0000256" key="5">
    <source>
        <dbReference type="ARBA" id="ARBA00022605"/>
    </source>
</evidence>
<keyword evidence="5" id="KW-0028">Amino-acid biosynthesis</keyword>
<dbReference type="Pfam" id="PF07687">
    <property type="entry name" value="M20_dimer"/>
    <property type="match status" value="1"/>
</dbReference>
<reference evidence="11 12" key="1">
    <citation type="submission" date="2018-08" db="EMBL/GenBank/DDBJ databases">
        <title>Genome sequencing of Agrobacterium vitis strain ICMP 10754.</title>
        <authorList>
            <person name="Visnovsky S.B."/>
            <person name="Pitman A.R."/>
        </authorList>
    </citation>
    <scope>NUCLEOTIDE SEQUENCE [LARGE SCALE GENOMIC DNA]</scope>
    <source>
        <strain evidence="11 12">ICMP 10754</strain>
    </source>
</reference>
<evidence type="ECO:0000256" key="8">
    <source>
        <dbReference type="ARBA" id="ARBA00022833"/>
    </source>
</evidence>
<dbReference type="GO" id="GO:0008777">
    <property type="term" value="F:acetylornithine deacetylase activity"/>
    <property type="evidence" value="ECO:0007669"/>
    <property type="project" value="UniProtKB-EC"/>
</dbReference>
<dbReference type="CDD" id="cd03894">
    <property type="entry name" value="M20_ArgE"/>
    <property type="match status" value="1"/>
</dbReference>
<dbReference type="PANTHER" id="PTHR43808">
    <property type="entry name" value="ACETYLORNITHINE DEACETYLASE"/>
    <property type="match status" value="1"/>
</dbReference>
<dbReference type="PANTHER" id="PTHR43808:SF31">
    <property type="entry name" value="N-ACETYL-L-CITRULLINE DEACETYLASE"/>
    <property type="match status" value="1"/>
</dbReference>
<dbReference type="NCBIfam" id="TIGR01892">
    <property type="entry name" value="AcOrn-deacetyl"/>
    <property type="match status" value="1"/>
</dbReference>
<evidence type="ECO:0000256" key="9">
    <source>
        <dbReference type="ARBA" id="ARBA00023285"/>
    </source>
</evidence>
<keyword evidence="3" id="KW-0963">Cytoplasm</keyword>
<evidence type="ECO:0000259" key="10">
    <source>
        <dbReference type="Pfam" id="PF07687"/>
    </source>
</evidence>
<dbReference type="SUPFAM" id="SSF53187">
    <property type="entry name" value="Zn-dependent exopeptidases"/>
    <property type="match status" value="1"/>
</dbReference>
<keyword evidence="9" id="KW-0170">Cobalt</keyword>
<protein>
    <submittedName>
        <fullName evidence="11">Acetylornithine deacetylase</fullName>
        <ecNumber evidence="11">3.5.1.16</ecNumber>
    </submittedName>
</protein>
<proteinExistence type="inferred from homology"/>
<dbReference type="GO" id="GO:0006526">
    <property type="term" value="P:L-arginine biosynthetic process"/>
    <property type="evidence" value="ECO:0007669"/>
    <property type="project" value="UniProtKB-KW"/>
</dbReference>
<dbReference type="PROSITE" id="PS00759">
    <property type="entry name" value="ARGE_DAPE_CPG2_2"/>
    <property type="match status" value="1"/>
</dbReference>
<dbReference type="OrthoDB" id="9809784at2"/>
<name>A0A368P0D5_AGRVI</name>
<dbReference type="Gene3D" id="3.40.630.10">
    <property type="entry name" value="Zn peptidases"/>
    <property type="match status" value="1"/>
</dbReference>
<dbReference type="Pfam" id="PF01546">
    <property type="entry name" value="Peptidase_M20"/>
    <property type="match status" value="1"/>
</dbReference>
<keyword evidence="6" id="KW-0479">Metal-binding</keyword>
<dbReference type="InterPro" id="IPR002933">
    <property type="entry name" value="Peptidase_M20"/>
</dbReference>
<dbReference type="EMBL" id="QUSG01000002">
    <property type="protein sequence ID" value="KAA3530421.1"/>
    <property type="molecule type" value="Genomic_DNA"/>
</dbReference>
<keyword evidence="4" id="KW-0055">Arginine biosynthesis</keyword>
<evidence type="ECO:0000313" key="12">
    <source>
        <dbReference type="Proteomes" id="UP000436911"/>
    </source>
</evidence>
<evidence type="ECO:0000256" key="7">
    <source>
        <dbReference type="ARBA" id="ARBA00022801"/>
    </source>
</evidence>
<dbReference type="AlphaFoldDB" id="A0A368P0D5"/>
<dbReference type="InterPro" id="IPR050072">
    <property type="entry name" value="Peptidase_M20A"/>
</dbReference>
<evidence type="ECO:0000256" key="6">
    <source>
        <dbReference type="ARBA" id="ARBA00022723"/>
    </source>
</evidence>
<dbReference type="EC" id="3.5.1.16" evidence="11"/>
<dbReference type="InterPro" id="IPR036264">
    <property type="entry name" value="Bact_exopeptidase_dim_dom"/>
</dbReference>
<evidence type="ECO:0000256" key="3">
    <source>
        <dbReference type="ARBA" id="ARBA00022490"/>
    </source>
</evidence>
<accession>A0A368P0D5</accession>
<feature type="domain" description="Peptidase M20 dimerisation" evidence="10">
    <location>
        <begin position="180"/>
        <end position="288"/>
    </location>
</feature>
<evidence type="ECO:0000256" key="2">
    <source>
        <dbReference type="ARBA" id="ARBA00005691"/>
    </source>
</evidence>
<dbReference type="InterPro" id="IPR010169">
    <property type="entry name" value="AcOrn-deacetyl"/>
</dbReference>
<organism evidence="11 12">
    <name type="scientific">Agrobacterium vitis</name>
    <name type="common">Rhizobium vitis</name>
    <dbReference type="NCBI Taxonomy" id="373"/>
    <lineage>
        <taxon>Bacteria</taxon>
        <taxon>Pseudomonadati</taxon>
        <taxon>Pseudomonadota</taxon>
        <taxon>Alphaproteobacteria</taxon>
        <taxon>Hyphomicrobiales</taxon>
        <taxon>Rhizobiaceae</taxon>
        <taxon>Rhizobium/Agrobacterium group</taxon>
        <taxon>Agrobacterium</taxon>
    </lineage>
</organism>
<keyword evidence="8" id="KW-0862">Zinc</keyword>
<sequence length="385" mass="40640">MAPHCETGSTERPLDILERLVAFPSVVGTANGEIVSFILDYLQSHGEAVSVLVGPEGDRSNLFATIGPKHVPGYILSGHMDVVPAGESGWVSDPFQLRREGDRLFGRGTSDMKGFLACALACVPTLAAMPLARPIHLAFSYDEEAGCRGVPHMLMQLPSLCESPLGAIIGEPSGMRAIRAHKGKAAARVTITGRSGHSSRPDLGLNAIHAMSEVLLAARDAAGTLTQGPFEAVFEPPYSSLQVGTVRGGQAVNIIPDTCEAEFEARAISGVDPAVLLQPVRQAADALKDKGFGVEWTEMSAYPALSLPQNAQLAALLYRLTGTEPLAAVSYGTEAGLFQQAGVDAIICGPGDISRAHKPNEYILMDELATCQTMITALADHCCQL</sequence>
<comment type="caution">
    <text evidence="11">The sequence shown here is derived from an EMBL/GenBank/DDBJ whole genome shotgun (WGS) entry which is preliminary data.</text>
</comment>
<dbReference type="GO" id="GO:0046872">
    <property type="term" value="F:metal ion binding"/>
    <property type="evidence" value="ECO:0007669"/>
    <property type="project" value="UniProtKB-KW"/>
</dbReference>
<dbReference type="Gene3D" id="3.30.70.360">
    <property type="match status" value="1"/>
</dbReference>
<comment type="similarity">
    <text evidence="2">Belongs to the peptidase M20A family. ArgE subfamily.</text>
</comment>
<dbReference type="NCBIfam" id="NF005710">
    <property type="entry name" value="PRK07522.1"/>
    <property type="match status" value="1"/>
</dbReference>
<comment type="cofactor">
    <cofactor evidence="1">
        <name>Zn(2+)</name>
        <dbReference type="ChEBI" id="CHEBI:29105"/>
    </cofactor>
</comment>
<dbReference type="SUPFAM" id="SSF55031">
    <property type="entry name" value="Bacterial exopeptidase dimerisation domain"/>
    <property type="match status" value="1"/>
</dbReference>
<dbReference type="Proteomes" id="UP000436911">
    <property type="component" value="Unassembled WGS sequence"/>
</dbReference>
<dbReference type="InterPro" id="IPR011650">
    <property type="entry name" value="Peptidase_M20_dimer"/>
</dbReference>
<evidence type="ECO:0000256" key="1">
    <source>
        <dbReference type="ARBA" id="ARBA00001947"/>
    </source>
</evidence>
<evidence type="ECO:0000313" key="11">
    <source>
        <dbReference type="EMBL" id="KAA3530421.1"/>
    </source>
</evidence>